<evidence type="ECO:0000313" key="2">
    <source>
        <dbReference type="EMBL" id="XDV63567.1"/>
    </source>
</evidence>
<gene>
    <name evidence="2" type="ORF">AB5J51_11785</name>
</gene>
<dbReference type="EMBL" id="CP165727">
    <property type="protein sequence ID" value="XDV63567.1"/>
    <property type="molecule type" value="Genomic_DNA"/>
</dbReference>
<accession>A0AB39Y3F7</accession>
<organism evidence="2">
    <name type="scientific">Streptomyces sp. R33</name>
    <dbReference type="NCBI Taxonomy" id="3238629"/>
    <lineage>
        <taxon>Bacteria</taxon>
        <taxon>Bacillati</taxon>
        <taxon>Actinomycetota</taxon>
        <taxon>Actinomycetes</taxon>
        <taxon>Kitasatosporales</taxon>
        <taxon>Streptomycetaceae</taxon>
        <taxon>Streptomyces</taxon>
    </lineage>
</organism>
<reference evidence="2" key="1">
    <citation type="submission" date="2024-08" db="EMBL/GenBank/DDBJ databases">
        <authorList>
            <person name="Yu S.T."/>
        </authorList>
    </citation>
    <scope>NUCLEOTIDE SEQUENCE</scope>
    <source>
        <strain evidence="2">R33</strain>
    </source>
</reference>
<name>A0AB39Y3F7_9ACTN</name>
<proteinExistence type="predicted"/>
<feature type="region of interest" description="Disordered" evidence="1">
    <location>
        <begin position="1"/>
        <end position="42"/>
    </location>
</feature>
<dbReference type="AlphaFoldDB" id="A0AB39Y3F7"/>
<sequence length="72" mass="7806">MEIVKNMQLSMPAARRRGPLDFPLRRLPPRPADPDPATVTPGAFCSPSGATGIGKNGSVYTCKGPGQDRWRR</sequence>
<evidence type="ECO:0000256" key="1">
    <source>
        <dbReference type="SAM" id="MobiDB-lite"/>
    </source>
</evidence>
<dbReference type="RefSeq" id="WP_369777655.1">
    <property type="nucleotide sequence ID" value="NZ_CP165727.1"/>
</dbReference>
<protein>
    <submittedName>
        <fullName evidence="2">Uncharacterized protein</fullName>
    </submittedName>
</protein>